<evidence type="ECO:0000259" key="3">
    <source>
        <dbReference type="PROSITE" id="PS51898"/>
    </source>
</evidence>
<dbReference type="InterPro" id="IPR010998">
    <property type="entry name" value="Integrase_recombinase_N"/>
</dbReference>
<dbReference type="SUPFAM" id="SSF56349">
    <property type="entry name" value="DNA breaking-rejoining enzymes"/>
    <property type="match status" value="1"/>
</dbReference>
<dbReference type="InterPro" id="IPR002104">
    <property type="entry name" value="Integrase_catalytic"/>
</dbReference>
<dbReference type="EMBL" id="LRGB01002822">
    <property type="protein sequence ID" value="KZS06238.1"/>
    <property type="molecule type" value="Genomic_DNA"/>
</dbReference>
<dbReference type="InterPro" id="IPR013762">
    <property type="entry name" value="Integrase-like_cat_sf"/>
</dbReference>
<dbReference type="Pfam" id="PF00589">
    <property type="entry name" value="Phage_integrase"/>
    <property type="match status" value="1"/>
</dbReference>
<gene>
    <name evidence="4" type="ORF">APZ42_030369</name>
</gene>
<keyword evidence="2" id="KW-0233">DNA recombination</keyword>
<reference evidence="4 5" key="1">
    <citation type="submission" date="2016-03" db="EMBL/GenBank/DDBJ databases">
        <title>EvidentialGene: Evidence-directed Construction of Genes on Genomes.</title>
        <authorList>
            <person name="Gilbert D.G."/>
            <person name="Choi J.-H."/>
            <person name="Mockaitis K."/>
            <person name="Colbourne J."/>
            <person name="Pfrender M."/>
        </authorList>
    </citation>
    <scope>NUCLEOTIDE SEQUENCE [LARGE SCALE GENOMIC DNA]</scope>
    <source>
        <strain evidence="4 5">Xinb3</strain>
        <tissue evidence="4">Complete organism</tissue>
    </source>
</reference>
<dbReference type="GO" id="GO:0003677">
    <property type="term" value="F:DNA binding"/>
    <property type="evidence" value="ECO:0007669"/>
    <property type="project" value="UniProtKB-KW"/>
</dbReference>
<dbReference type="PANTHER" id="PTHR35617:SF3">
    <property type="entry name" value="CORE-BINDING (CB) DOMAIN-CONTAINING PROTEIN"/>
    <property type="match status" value="1"/>
</dbReference>
<evidence type="ECO:0000313" key="4">
    <source>
        <dbReference type="EMBL" id="KZS06238.1"/>
    </source>
</evidence>
<keyword evidence="5" id="KW-1185">Reference proteome</keyword>
<dbReference type="PROSITE" id="PS51898">
    <property type="entry name" value="TYR_RECOMBINASE"/>
    <property type="match status" value="1"/>
</dbReference>
<dbReference type="GO" id="GO:0006310">
    <property type="term" value="P:DNA recombination"/>
    <property type="evidence" value="ECO:0007669"/>
    <property type="project" value="UniProtKB-KW"/>
</dbReference>
<evidence type="ECO:0000256" key="1">
    <source>
        <dbReference type="ARBA" id="ARBA00023125"/>
    </source>
</evidence>
<dbReference type="Gene3D" id="1.10.443.10">
    <property type="entry name" value="Intergrase catalytic core"/>
    <property type="match status" value="1"/>
</dbReference>
<dbReference type="Gene3D" id="1.10.150.130">
    <property type="match status" value="1"/>
</dbReference>
<name>A0A164NU01_9CRUS</name>
<dbReference type="Proteomes" id="UP000076858">
    <property type="component" value="Unassembled WGS sequence"/>
</dbReference>
<feature type="domain" description="Tyr recombinase" evidence="3">
    <location>
        <begin position="82"/>
        <end position="288"/>
    </location>
</feature>
<evidence type="ECO:0000256" key="2">
    <source>
        <dbReference type="ARBA" id="ARBA00023172"/>
    </source>
</evidence>
<comment type="caution">
    <text evidence="4">The sequence shown here is derived from an EMBL/GenBank/DDBJ whole genome shotgun (WGS) entry which is preliminary data.</text>
</comment>
<evidence type="ECO:0000313" key="5">
    <source>
        <dbReference type="Proteomes" id="UP000076858"/>
    </source>
</evidence>
<dbReference type="STRING" id="35525.A0A164NU01"/>
<proteinExistence type="predicted"/>
<accession>A0A164NU01</accession>
<dbReference type="OrthoDB" id="6361724at2759"/>
<dbReference type="GO" id="GO:0015074">
    <property type="term" value="P:DNA integration"/>
    <property type="evidence" value="ECO:0007669"/>
    <property type="project" value="InterPro"/>
</dbReference>
<dbReference type="PANTHER" id="PTHR35617">
    <property type="entry name" value="PHAGE_INTEGRASE DOMAIN-CONTAINING PROTEIN"/>
    <property type="match status" value="1"/>
</dbReference>
<dbReference type="AlphaFoldDB" id="A0A164NU01"/>
<sequence>MRGFSATVVDLLMAGNRPNTHSTYESAWRKWMDWCLGRRSNPLSNDLGEALEFLSHLHSSGMSYSSINIHRSMLSSTLDPVDGLRIGEHPVEVKLLKGCFNQNPPRPKYSVTWDPSKAATLVALATLMRVSEIAAIEFKSVTFSQNGVKFSLDSLRKAQRSGPLQTFSLSGCPDPKVCPVKTLKEYIERTNEFRTEANCSRLLVAVIPPHKPVSSNTVSRWIRSVLNNAGVDTDVFGANSTRGAAASKAAVSGLSIEAILRAGSWARESTFRRFYNRSAEPTFESAVFGQTHN</sequence>
<organism evidence="4 5">
    <name type="scientific">Daphnia magna</name>
    <dbReference type="NCBI Taxonomy" id="35525"/>
    <lineage>
        <taxon>Eukaryota</taxon>
        <taxon>Metazoa</taxon>
        <taxon>Ecdysozoa</taxon>
        <taxon>Arthropoda</taxon>
        <taxon>Crustacea</taxon>
        <taxon>Branchiopoda</taxon>
        <taxon>Diplostraca</taxon>
        <taxon>Cladocera</taxon>
        <taxon>Anomopoda</taxon>
        <taxon>Daphniidae</taxon>
        <taxon>Daphnia</taxon>
    </lineage>
</organism>
<protein>
    <recommendedName>
        <fullName evidence="3">Tyr recombinase domain-containing protein</fullName>
    </recommendedName>
</protein>
<keyword evidence="1" id="KW-0238">DNA-binding</keyword>
<dbReference type="InterPro" id="IPR011010">
    <property type="entry name" value="DNA_brk_join_enz"/>
</dbReference>
<dbReference type="SUPFAM" id="SSF47823">
    <property type="entry name" value="lambda integrase-like, N-terminal domain"/>
    <property type="match status" value="1"/>
</dbReference>